<dbReference type="GeneID" id="90954716"/>
<gene>
    <name evidence="1" type="ORF">PtrM4_041310</name>
</gene>
<dbReference type="Proteomes" id="UP000245464">
    <property type="component" value="Chromosome 10"/>
</dbReference>
<dbReference type="AlphaFoldDB" id="A0A5M9KRW0"/>
<evidence type="ECO:0000313" key="2">
    <source>
        <dbReference type="Proteomes" id="UP000245464"/>
    </source>
</evidence>
<comment type="caution">
    <text evidence="1">The sequence shown here is derived from an EMBL/GenBank/DDBJ whole genome shotgun (WGS) entry which is preliminary data.</text>
</comment>
<organism evidence="1 2">
    <name type="scientific">Pyrenophora tritici-repentis</name>
    <dbReference type="NCBI Taxonomy" id="45151"/>
    <lineage>
        <taxon>Eukaryota</taxon>
        <taxon>Fungi</taxon>
        <taxon>Dikarya</taxon>
        <taxon>Ascomycota</taxon>
        <taxon>Pezizomycotina</taxon>
        <taxon>Dothideomycetes</taxon>
        <taxon>Pleosporomycetidae</taxon>
        <taxon>Pleosporales</taxon>
        <taxon>Pleosporineae</taxon>
        <taxon>Pleosporaceae</taxon>
        <taxon>Pyrenophora</taxon>
    </lineage>
</organism>
<name>A0A5M9KRW0_9PLEO</name>
<sequence>MRSLLCHLLSLHVKEQGTSALRMSQTQDAGSPVTLELCIAVVIGNAKCSALSWSQVRRVRFANPMDCDGGSEGPQES</sequence>
<protein>
    <submittedName>
        <fullName evidence="1">Uncharacterized protein</fullName>
    </submittedName>
</protein>
<dbReference type="KEGG" id="ptrr:90954716"/>
<proteinExistence type="predicted"/>
<reference evidence="1" key="1">
    <citation type="journal article" date="2018" name="BMC Genomics">
        <title>Comparative genomics of the wheat fungal pathogen Pyrenophora tritici-repentis reveals chromosomal variations and genome plasticity.</title>
        <authorList>
            <person name="Moolhuijzen P."/>
            <person name="See P.T."/>
            <person name="Hane J.K."/>
            <person name="Shi G."/>
            <person name="Liu Z."/>
            <person name="Oliver R.P."/>
            <person name="Moffat C.S."/>
        </authorList>
    </citation>
    <scope>NUCLEOTIDE SEQUENCE [LARGE SCALE GENOMIC DNA]</scope>
    <source>
        <strain evidence="1">M4</strain>
    </source>
</reference>
<accession>A0A5M9KRW0</accession>
<dbReference type="EMBL" id="NQIK02000010">
    <property type="protein sequence ID" value="KAF7564697.1"/>
    <property type="molecule type" value="Genomic_DNA"/>
</dbReference>
<evidence type="ECO:0000313" key="1">
    <source>
        <dbReference type="EMBL" id="KAF7564697.1"/>
    </source>
</evidence>
<dbReference type="RefSeq" id="XP_065958977.1">
    <property type="nucleotide sequence ID" value="XM_066104413.1"/>
</dbReference>